<dbReference type="InterPro" id="IPR036462">
    <property type="entry name" value="Fumarylacetoacetase_N_sf"/>
</dbReference>
<dbReference type="PATRIC" id="fig|1246995.3.peg.8340"/>
<keyword evidence="6" id="KW-0378">Hydrolase</keyword>
<protein>
    <recommendedName>
        <fullName evidence="4">fumarylacetoacetase</fullName>
        <ecNumber evidence="4">3.7.1.2</ecNumber>
    </recommendedName>
</protein>
<comment type="pathway">
    <text evidence="3">Amino-acid degradation; L-phenylalanine degradation; acetoacetate and fumarate from L-phenylalanine: step 6/6.</text>
</comment>
<feature type="domain" description="Fumarylacetoacetase N-terminal" evidence="15">
    <location>
        <begin position="8"/>
        <end position="76"/>
    </location>
</feature>
<dbReference type="GO" id="GO:0046872">
    <property type="term" value="F:metal ion binding"/>
    <property type="evidence" value="ECO:0007669"/>
    <property type="project" value="UniProtKB-KW"/>
</dbReference>
<evidence type="ECO:0000256" key="2">
    <source>
        <dbReference type="ARBA" id="ARBA00001946"/>
    </source>
</evidence>
<evidence type="ECO:0000256" key="11">
    <source>
        <dbReference type="PIRSR" id="PIRSR605959-1"/>
    </source>
</evidence>
<dbReference type="PANTHER" id="PTHR43069:SF2">
    <property type="entry name" value="FUMARYLACETOACETASE"/>
    <property type="match status" value="1"/>
</dbReference>
<feature type="binding site" evidence="12">
    <location>
        <position position="102"/>
    </location>
    <ligand>
        <name>substrate</name>
    </ligand>
</feature>
<dbReference type="GO" id="GO:0006572">
    <property type="term" value="P:L-tyrosine catabolic process"/>
    <property type="evidence" value="ECO:0007669"/>
    <property type="project" value="UniProtKB-KW"/>
</dbReference>
<dbReference type="UniPathway" id="UPA00139">
    <property type="reaction ID" value="UER00341"/>
</dbReference>
<keyword evidence="8 13" id="KW-0460">Magnesium</keyword>
<dbReference type="EC" id="3.7.1.2" evidence="4"/>
<dbReference type="GO" id="GO:1902000">
    <property type="term" value="P:homogentisate catabolic process"/>
    <property type="evidence" value="ECO:0007669"/>
    <property type="project" value="TreeGrafter"/>
</dbReference>
<dbReference type="PANTHER" id="PTHR43069">
    <property type="entry name" value="FUMARYLACETOACETASE"/>
    <property type="match status" value="1"/>
</dbReference>
<evidence type="ECO:0000313" key="16">
    <source>
        <dbReference type="EMBL" id="AGZ46496.1"/>
    </source>
</evidence>
<comment type="cofactor">
    <cofactor evidence="2 13">
        <name>Mg(2+)</name>
        <dbReference type="ChEBI" id="CHEBI:18420"/>
    </cofactor>
</comment>
<dbReference type="Proteomes" id="UP000017746">
    <property type="component" value="Chromosome"/>
</dbReference>
<evidence type="ECO:0000256" key="4">
    <source>
        <dbReference type="ARBA" id="ARBA00012094"/>
    </source>
</evidence>
<feature type="binding site" evidence="13">
    <location>
        <position position="100"/>
    </location>
    <ligand>
        <name>Ca(2+)</name>
        <dbReference type="ChEBI" id="CHEBI:29108"/>
    </ligand>
</feature>
<proteinExistence type="predicted"/>
<evidence type="ECO:0000256" key="13">
    <source>
        <dbReference type="PIRSR" id="PIRSR605959-3"/>
    </source>
</evidence>
<feature type="active site" description="Proton acceptor" evidence="11">
    <location>
        <position position="107"/>
    </location>
</feature>
<dbReference type="Pfam" id="PF01557">
    <property type="entry name" value="FAA_hydrolase"/>
    <property type="match status" value="1"/>
</dbReference>
<evidence type="ECO:0000256" key="9">
    <source>
        <dbReference type="ARBA" id="ARBA00022878"/>
    </source>
</evidence>
<dbReference type="InterPro" id="IPR011234">
    <property type="entry name" value="Fumarylacetoacetase-like_C"/>
</dbReference>
<dbReference type="AlphaFoldDB" id="U5WEX0"/>
<keyword evidence="9" id="KW-0828">Tyrosine catabolism</keyword>
<feature type="binding site" evidence="13">
    <location>
        <position position="170"/>
    </location>
    <ligand>
        <name>Ca(2+)</name>
        <dbReference type="ChEBI" id="CHEBI:29108"/>
    </ligand>
</feature>
<dbReference type="GO" id="GO:0006559">
    <property type="term" value="P:L-phenylalanine catabolic process"/>
    <property type="evidence" value="ECO:0007669"/>
    <property type="project" value="UniProtKB-UniPathway"/>
</dbReference>
<gene>
    <name evidence="16" type="ORF">AFR_41210</name>
</gene>
<reference evidence="16 17" key="1">
    <citation type="journal article" date="2014" name="J. Biotechnol.">
        <title>Complete genome sequence of the actinobacterium Actinoplanes friuliensis HAG 010964, producer of the lipopeptide antibiotic friulimycin.</title>
        <authorList>
            <person name="Ruckert C."/>
            <person name="Szczepanowski R."/>
            <person name="Albersmeier A."/>
            <person name="Goesmann A."/>
            <person name="Fischer N."/>
            <person name="Steinkamper A."/>
            <person name="Puhler A."/>
            <person name="Biener R."/>
            <person name="Schwartz D."/>
            <person name="Kalinowski J."/>
        </authorList>
    </citation>
    <scope>NUCLEOTIDE SEQUENCE [LARGE SCALE GENOMIC DNA]</scope>
    <source>
        <strain evidence="16 17">DSM 7358</strain>
    </source>
</reference>
<accession>U5WEX0</accession>
<dbReference type="Gene3D" id="3.90.850.10">
    <property type="entry name" value="Fumarylacetoacetase-like, C-terminal domain"/>
    <property type="match status" value="1"/>
</dbReference>
<evidence type="ECO:0000256" key="3">
    <source>
        <dbReference type="ARBA" id="ARBA00004782"/>
    </source>
</evidence>
<evidence type="ECO:0000256" key="12">
    <source>
        <dbReference type="PIRSR" id="PIRSR605959-2"/>
    </source>
</evidence>
<keyword evidence="7 13" id="KW-0106">Calcium</keyword>
<dbReference type="Pfam" id="PF09298">
    <property type="entry name" value="FAA_hydrolase_N"/>
    <property type="match status" value="1"/>
</dbReference>
<dbReference type="InterPro" id="IPR015377">
    <property type="entry name" value="Fumarylacetoacetase_N"/>
</dbReference>
<evidence type="ECO:0000256" key="8">
    <source>
        <dbReference type="ARBA" id="ARBA00022842"/>
    </source>
</evidence>
<keyword evidence="5 13" id="KW-0479">Metal-binding</keyword>
<keyword evidence="17" id="KW-1185">Reference proteome</keyword>
<feature type="binding site" evidence="13">
    <location>
        <position position="223"/>
    </location>
    <ligand>
        <name>Mg(2+)</name>
        <dbReference type="ChEBI" id="CHEBI:18420"/>
    </ligand>
</feature>
<dbReference type="STRING" id="1246995.AFR_41210"/>
<dbReference type="Gene3D" id="2.30.30.230">
    <property type="entry name" value="Fumarylacetoacetase, N-terminal domain"/>
    <property type="match status" value="1"/>
</dbReference>
<dbReference type="NCBIfam" id="TIGR01266">
    <property type="entry name" value="fum_ac_acetase"/>
    <property type="match status" value="1"/>
</dbReference>
<comment type="cofactor">
    <cofactor evidence="1 13">
        <name>Ca(2+)</name>
        <dbReference type="ChEBI" id="CHEBI:29108"/>
    </cofactor>
</comment>
<evidence type="ECO:0000313" key="17">
    <source>
        <dbReference type="Proteomes" id="UP000017746"/>
    </source>
</evidence>
<dbReference type="KEGG" id="afs:AFR_41210"/>
<evidence type="ECO:0000256" key="6">
    <source>
        <dbReference type="ARBA" id="ARBA00022801"/>
    </source>
</evidence>
<feature type="binding site" evidence="12">
    <location>
        <position position="206"/>
    </location>
    <ligand>
        <name>substrate</name>
    </ligand>
</feature>
<dbReference type="SUPFAM" id="SSF56529">
    <property type="entry name" value="FAH"/>
    <property type="match status" value="1"/>
</dbReference>
<feature type="binding site" evidence="12">
    <location>
        <position position="116"/>
    </location>
    <ligand>
        <name>substrate</name>
    </ligand>
</feature>
<name>U5WEX0_9ACTN</name>
<evidence type="ECO:0000256" key="10">
    <source>
        <dbReference type="ARBA" id="ARBA00023232"/>
    </source>
</evidence>
<feature type="binding site" evidence="13">
    <location>
        <position position="168"/>
    </location>
    <ligand>
        <name>Ca(2+)</name>
        <dbReference type="ChEBI" id="CHEBI:29108"/>
    </ligand>
</feature>
<dbReference type="InterPro" id="IPR005959">
    <property type="entry name" value="Fumarylacetoacetase"/>
</dbReference>
<dbReference type="InterPro" id="IPR036663">
    <property type="entry name" value="Fumarylacetoacetase_C_sf"/>
</dbReference>
<dbReference type="SUPFAM" id="SSF63433">
    <property type="entry name" value="Fumarylacetoacetate hydrolase, FAH, N-terminal domain"/>
    <property type="match status" value="1"/>
</dbReference>
<evidence type="ECO:0000256" key="7">
    <source>
        <dbReference type="ARBA" id="ARBA00022837"/>
    </source>
</evidence>
<evidence type="ECO:0000259" key="15">
    <source>
        <dbReference type="Pfam" id="PF09298"/>
    </source>
</evidence>
<feature type="binding site" evidence="13">
    <location>
        <position position="219"/>
    </location>
    <ligand>
        <name>Mg(2+)</name>
        <dbReference type="ChEBI" id="CHEBI:18420"/>
    </ligand>
</feature>
<feature type="binding site" evidence="12">
    <location>
        <position position="309"/>
    </location>
    <ligand>
        <name>substrate</name>
    </ligand>
</feature>
<evidence type="ECO:0000256" key="1">
    <source>
        <dbReference type="ARBA" id="ARBA00001913"/>
    </source>
</evidence>
<keyword evidence="10" id="KW-0585">Phenylalanine catabolism</keyword>
<dbReference type="eggNOG" id="COG0179">
    <property type="taxonomic scope" value="Bacteria"/>
</dbReference>
<evidence type="ECO:0000256" key="5">
    <source>
        <dbReference type="ARBA" id="ARBA00022723"/>
    </source>
</evidence>
<dbReference type="OrthoDB" id="3766879at2"/>
<sequence>MTLFDLRNLPYAVFSRPDGVRRIGVRLGDAVLDLSAAESSELILAGGALCRSSLNVLMALGRPQWTAIRARIVELAPTLPAIPLTEVELHLPFDVADYTDFYSSEHHATNVGRILRPERPGLQPNWKHLPIGYHGRSATVVVSGTPVERPSGQLGPGVFGPTERLDVEAEVGFVVGVPGRRISTEDFADHVFGVVLVNDWSARDIQAFEYQPLGPFLAKSFATSVSPWVVPLEALTGAFVPPVAQDPVPAGYLTPPGNGLDLSLSVEWNGTEVSTPPFAQMYWTPAQQLAHLTVNGASVRTGDLYASGTVSGTTRGEAGSFLELTWNGTEPVKLDDGSTRGFLQDGDTVTIGATAPGTDGAPIGLGAVTGTVCR</sequence>
<feature type="binding site" evidence="12">
    <location>
        <position position="210"/>
    </location>
    <ligand>
        <name>substrate</name>
    </ligand>
</feature>
<dbReference type="GO" id="GO:0004334">
    <property type="term" value="F:fumarylacetoacetase activity"/>
    <property type="evidence" value="ECO:0007669"/>
    <property type="project" value="UniProtKB-EC"/>
</dbReference>
<feature type="binding site" evidence="13">
    <location>
        <position position="199"/>
    </location>
    <ligand>
        <name>Ca(2+)</name>
        <dbReference type="ChEBI" id="CHEBI:29108"/>
    </ligand>
</feature>
<dbReference type="EMBL" id="CP006272">
    <property type="protein sequence ID" value="AGZ46496.1"/>
    <property type="molecule type" value="Genomic_DNA"/>
</dbReference>
<organism evidence="16 17">
    <name type="scientific">Actinoplanes friuliensis DSM 7358</name>
    <dbReference type="NCBI Taxonomy" id="1246995"/>
    <lineage>
        <taxon>Bacteria</taxon>
        <taxon>Bacillati</taxon>
        <taxon>Actinomycetota</taxon>
        <taxon>Actinomycetes</taxon>
        <taxon>Micromonosporales</taxon>
        <taxon>Micromonosporaceae</taxon>
        <taxon>Actinoplanes</taxon>
    </lineage>
</organism>
<evidence type="ECO:0000259" key="14">
    <source>
        <dbReference type="Pfam" id="PF01557"/>
    </source>
</evidence>
<dbReference type="HOGENOM" id="CLU_026207_2_1_11"/>
<feature type="domain" description="Fumarylacetoacetase-like C-terminal" evidence="14">
    <location>
        <begin position="99"/>
        <end position="372"/>
    </location>
</feature>